<gene>
    <name evidence="2" type="ORF">RRG08_013400</name>
</gene>
<feature type="region of interest" description="Disordered" evidence="1">
    <location>
        <begin position="111"/>
        <end position="132"/>
    </location>
</feature>
<proteinExistence type="predicted"/>
<comment type="caution">
    <text evidence="2">The sequence shown here is derived from an EMBL/GenBank/DDBJ whole genome shotgun (WGS) entry which is preliminary data.</text>
</comment>
<reference evidence="2" key="1">
    <citation type="journal article" date="2023" name="G3 (Bethesda)">
        <title>A reference genome for the long-term kleptoplast-retaining sea slug Elysia crispata morphotype clarki.</title>
        <authorList>
            <person name="Eastman K.E."/>
            <person name="Pendleton A.L."/>
            <person name="Shaikh M.A."/>
            <person name="Suttiyut T."/>
            <person name="Ogas R."/>
            <person name="Tomko P."/>
            <person name="Gavelis G."/>
            <person name="Widhalm J.R."/>
            <person name="Wisecaver J.H."/>
        </authorList>
    </citation>
    <scope>NUCLEOTIDE SEQUENCE</scope>
    <source>
        <strain evidence="2">ECLA1</strain>
    </source>
</reference>
<name>A0AAE1B639_9GAST</name>
<evidence type="ECO:0000313" key="3">
    <source>
        <dbReference type="Proteomes" id="UP001283361"/>
    </source>
</evidence>
<keyword evidence="3" id="KW-1185">Reference proteome</keyword>
<dbReference type="Proteomes" id="UP001283361">
    <property type="component" value="Unassembled WGS sequence"/>
</dbReference>
<protein>
    <submittedName>
        <fullName evidence="2">Uncharacterized protein</fullName>
    </submittedName>
</protein>
<sequence>MVLTSPGVVAKIDRRVTDSDCLVLTGFLYSVHFSQDEMERFDVMRVISSLLVLRGSQTIQVGFGLSELPPIQPKIPKTIYSCPEKNLPPHPTIPPNNLPTNLSIMNRHREHTKDGNLFPTDPKPQFPSDTRR</sequence>
<dbReference type="AlphaFoldDB" id="A0AAE1B639"/>
<evidence type="ECO:0000313" key="2">
    <source>
        <dbReference type="EMBL" id="KAK3800559.1"/>
    </source>
</evidence>
<evidence type="ECO:0000256" key="1">
    <source>
        <dbReference type="SAM" id="MobiDB-lite"/>
    </source>
</evidence>
<dbReference type="EMBL" id="JAWDGP010000445">
    <property type="protein sequence ID" value="KAK3800559.1"/>
    <property type="molecule type" value="Genomic_DNA"/>
</dbReference>
<organism evidence="2 3">
    <name type="scientific">Elysia crispata</name>
    <name type="common">lettuce slug</name>
    <dbReference type="NCBI Taxonomy" id="231223"/>
    <lineage>
        <taxon>Eukaryota</taxon>
        <taxon>Metazoa</taxon>
        <taxon>Spiralia</taxon>
        <taxon>Lophotrochozoa</taxon>
        <taxon>Mollusca</taxon>
        <taxon>Gastropoda</taxon>
        <taxon>Heterobranchia</taxon>
        <taxon>Euthyneura</taxon>
        <taxon>Panpulmonata</taxon>
        <taxon>Sacoglossa</taxon>
        <taxon>Placobranchoidea</taxon>
        <taxon>Plakobranchidae</taxon>
        <taxon>Elysia</taxon>
    </lineage>
</organism>
<accession>A0AAE1B639</accession>